<dbReference type="PANTHER" id="PTHR10491:SF4">
    <property type="entry name" value="METHIONINE ADENOSYLTRANSFERASE 2 SUBUNIT BETA"/>
    <property type="match status" value="1"/>
</dbReference>
<dbReference type="STRING" id="1121884.SAMN02745131_01278"/>
<keyword evidence="6" id="KW-0560">Oxidoreductase</keyword>
<comment type="pathway">
    <text evidence="1 6">Carbohydrate biosynthesis; dTDP-L-rhamnose biosynthesis.</text>
</comment>
<keyword evidence="9" id="KW-1185">Reference proteome</keyword>
<name>A0A1M4WZA0_9BACT</name>
<dbReference type="OrthoDB" id="9803892at2"/>
<gene>
    <name evidence="8" type="ORF">SAMN02745131_01278</name>
</gene>
<keyword evidence="6" id="KW-0521">NADP</keyword>
<evidence type="ECO:0000313" key="8">
    <source>
        <dbReference type="EMBL" id="SHE86578.1"/>
    </source>
</evidence>
<dbReference type="EC" id="1.1.1.133" evidence="3 6"/>
<evidence type="ECO:0000256" key="2">
    <source>
        <dbReference type="ARBA" id="ARBA00010944"/>
    </source>
</evidence>
<evidence type="ECO:0000313" key="9">
    <source>
        <dbReference type="Proteomes" id="UP000184048"/>
    </source>
</evidence>
<accession>A0A1M4WZA0</accession>
<organism evidence="8 9">
    <name type="scientific">Flavisolibacter ginsengisoli DSM 18119</name>
    <dbReference type="NCBI Taxonomy" id="1121884"/>
    <lineage>
        <taxon>Bacteria</taxon>
        <taxon>Pseudomonadati</taxon>
        <taxon>Bacteroidota</taxon>
        <taxon>Chitinophagia</taxon>
        <taxon>Chitinophagales</taxon>
        <taxon>Chitinophagaceae</taxon>
        <taxon>Flavisolibacter</taxon>
    </lineage>
</organism>
<reference evidence="8 9" key="1">
    <citation type="submission" date="2016-11" db="EMBL/GenBank/DDBJ databases">
        <authorList>
            <person name="Jaros S."/>
            <person name="Januszkiewicz K."/>
            <person name="Wedrychowicz H."/>
        </authorList>
    </citation>
    <scope>NUCLEOTIDE SEQUENCE [LARGE SCALE GENOMIC DNA]</scope>
    <source>
        <strain evidence="8 9">DSM 18119</strain>
    </source>
</reference>
<comment type="catalytic activity">
    <reaction evidence="5">
        <text>dTDP-beta-L-rhamnose + NADP(+) = dTDP-4-dehydro-beta-L-rhamnose + NADPH + H(+)</text>
        <dbReference type="Rhea" id="RHEA:21796"/>
        <dbReference type="ChEBI" id="CHEBI:15378"/>
        <dbReference type="ChEBI" id="CHEBI:57510"/>
        <dbReference type="ChEBI" id="CHEBI:57783"/>
        <dbReference type="ChEBI" id="CHEBI:58349"/>
        <dbReference type="ChEBI" id="CHEBI:62830"/>
        <dbReference type="EC" id="1.1.1.133"/>
    </reaction>
</comment>
<dbReference type="InterPro" id="IPR005913">
    <property type="entry name" value="dTDP_dehydrorham_reduct"/>
</dbReference>
<proteinExistence type="inferred from homology"/>
<comment type="similarity">
    <text evidence="2 6">Belongs to the dTDP-4-dehydrorhamnose reductase family.</text>
</comment>
<dbReference type="RefSeq" id="WP_072834503.1">
    <property type="nucleotide sequence ID" value="NZ_FQUU01000004.1"/>
</dbReference>
<dbReference type="PANTHER" id="PTHR10491">
    <property type="entry name" value="DTDP-4-DEHYDRORHAMNOSE REDUCTASE"/>
    <property type="match status" value="1"/>
</dbReference>
<evidence type="ECO:0000256" key="1">
    <source>
        <dbReference type="ARBA" id="ARBA00004781"/>
    </source>
</evidence>
<evidence type="ECO:0000256" key="3">
    <source>
        <dbReference type="ARBA" id="ARBA00012929"/>
    </source>
</evidence>
<dbReference type="Gene3D" id="3.40.50.720">
    <property type="entry name" value="NAD(P)-binding Rossmann-like Domain"/>
    <property type="match status" value="1"/>
</dbReference>
<comment type="function">
    <text evidence="6">Catalyzes the reduction of dTDP-6-deoxy-L-lyxo-4-hexulose to yield dTDP-L-rhamnose.</text>
</comment>
<evidence type="ECO:0000259" key="7">
    <source>
        <dbReference type="Pfam" id="PF04321"/>
    </source>
</evidence>
<protein>
    <recommendedName>
        <fullName evidence="4 6">dTDP-4-dehydrorhamnose reductase</fullName>
        <ecNumber evidence="3 6">1.1.1.133</ecNumber>
    </recommendedName>
</protein>
<dbReference type="InterPro" id="IPR029903">
    <property type="entry name" value="RmlD-like-bd"/>
</dbReference>
<evidence type="ECO:0000256" key="5">
    <source>
        <dbReference type="ARBA" id="ARBA00048200"/>
    </source>
</evidence>
<evidence type="ECO:0000256" key="6">
    <source>
        <dbReference type="RuleBase" id="RU364082"/>
    </source>
</evidence>
<dbReference type="GO" id="GO:0019305">
    <property type="term" value="P:dTDP-rhamnose biosynthetic process"/>
    <property type="evidence" value="ECO:0007669"/>
    <property type="project" value="UniProtKB-UniPathway"/>
</dbReference>
<dbReference type="Proteomes" id="UP000184048">
    <property type="component" value="Unassembled WGS sequence"/>
</dbReference>
<dbReference type="EMBL" id="FQUU01000004">
    <property type="protein sequence ID" value="SHE86578.1"/>
    <property type="molecule type" value="Genomic_DNA"/>
</dbReference>
<dbReference type="CDD" id="cd05254">
    <property type="entry name" value="dTDP_HR_like_SDR_e"/>
    <property type="match status" value="1"/>
</dbReference>
<dbReference type="UniPathway" id="UPA00124"/>
<evidence type="ECO:0000256" key="4">
    <source>
        <dbReference type="ARBA" id="ARBA00017099"/>
    </source>
</evidence>
<dbReference type="Pfam" id="PF04321">
    <property type="entry name" value="RmlD_sub_bind"/>
    <property type="match status" value="1"/>
</dbReference>
<dbReference type="GO" id="GO:0008831">
    <property type="term" value="F:dTDP-4-dehydrorhamnose reductase activity"/>
    <property type="evidence" value="ECO:0007669"/>
    <property type="project" value="UniProtKB-EC"/>
</dbReference>
<dbReference type="SUPFAM" id="SSF51735">
    <property type="entry name" value="NAD(P)-binding Rossmann-fold domains"/>
    <property type="match status" value="1"/>
</dbReference>
<feature type="domain" description="RmlD-like substrate binding" evidence="7">
    <location>
        <begin position="3"/>
        <end position="294"/>
    </location>
</feature>
<dbReference type="InterPro" id="IPR036291">
    <property type="entry name" value="NAD(P)-bd_dom_sf"/>
</dbReference>
<dbReference type="AlphaFoldDB" id="A0A1M4WZA0"/>
<sequence length="296" mass="32837">MNKVLITGANGFLGYYLTKLLLESAYTVIASGRGECRLPFTGEGFQYTSLDFTQKEEVDSAIARYQPGIVVHCGAISKPDECEKDRENAFQNNVVATIHLLNACERIGARFIFLSTDFVFDGNKGMYAEAEERKAVNYYGHTKILAEDEVMQYPHPWAIVRTVLVYGKPVASRDNLLTVVAKALEKGKQLSIFSDQIRTPTYVEDLAAGILQIIEKQVTGVYHLSGPDIMSPYQMAVAVADYLHLDASLIKSITEKDLKEPAKRPQKTGFNISKAKEELGYQPLSFADGLAKTFST</sequence>